<dbReference type="SMART" id="SM00213">
    <property type="entry name" value="UBQ"/>
    <property type="match status" value="6"/>
</dbReference>
<feature type="domain" description="Ubiquitin-like" evidence="4">
    <location>
        <begin position="743"/>
        <end position="803"/>
    </location>
</feature>
<dbReference type="Pfam" id="PF08442">
    <property type="entry name" value="ATP-grasp_2"/>
    <property type="match status" value="1"/>
</dbReference>
<feature type="domain" description="Ubiquitin-like" evidence="4">
    <location>
        <begin position="256"/>
        <end position="331"/>
    </location>
</feature>
<dbReference type="Pfam" id="PF00240">
    <property type="entry name" value="ubiquitin"/>
    <property type="match status" value="5"/>
</dbReference>
<dbReference type="InterPro" id="IPR013815">
    <property type="entry name" value="ATP_grasp_subdomain_1"/>
</dbReference>
<name>A0ABC8SFX4_9AQUA</name>
<evidence type="ECO:0000256" key="2">
    <source>
        <dbReference type="ARBA" id="ARBA00022946"/>
    </source>
</evidence>
<feature type="domain" description="Ubiquitin-like" evidence="4">
    <location>
        <begin position="509"/>
        <end position="579"/>
    </location>
</feature>
<dbReference type="Gene3D" id="3.30.1490.20">
    <property type="entry name" value="ATP-grasp fold, A domain"/>
    <property type="match status" value="1"/>
</dbReference>
<proteinExistence type="predicted"/>
<dbReference type="InterPro" id="IPR029071">
    <property type="entry name" value="Ubiquitin-like_domsf"/>
</dbReference>
<evidence type="ECO:0000313" key="5">
    <source>
        <dbReference type="EMBL" id="CAK9155740.1"/>
    </source>
</evidence>
<accession>A0ABC8SFX4</accession>
<dbReference type="AlphaFoldDB" id="A0ABC8SFX4"/>
<gene>
    <name evidence="5" type="ORF">ILEXP_LOCUS24147</name>
</gene>
<evidence type="ECO:0000313" key="6">
    <source>
        <dbReference type="Proteomes" id="UP001642360"/>
    </source>
</evidence>
<evidence type="ECO:0000259" key="4">
    <source>
        <dbReference type="PROSITE" id="PS50053"/>
    </source>
</evidence>
<dbReference type="PROSITE" id="PS50053">
    <property type="entry name" value="UBIQUITIN_2"/>
    <property type="match status" value="5"/>
</dbReference>
<dbReference type="CDD" id="cd17039">
    <property type="entry name" value="Ubl_ubiquitin_like"/>
    <property type="match status" value="5"/>
</dbReference>
<keyword evidence="1" id="KW-0067">ATP-binding</keyword>
<dbReference type="GO" id="GO:0005524">
    <property type="term" value="F:ATP binding"/>
    <property type="evidence" value="ECO:0007669"/>
    <property type="project" value="UniProtKB-KW"/>
</dbReference>
<feature type="domain" description="Ubiquitin-like" evidence="4">
    <location>
        <begin position="341"/>
        <end position="410"/>
    </location>
</feature>
<reference evidence="5 6" key="1">
    <citation type="submission" date="2024-02" db="EMBL/GenBank/DDBJ databases">
        <authorList>
            <person name="Vignale AGUSTIN F."/>
            <person name="Sosa J E."/>
            <person name="Modenutti C."/>
        </authorList>
    </citation>
    <scope>NUCLEOTIDE SEQUENCE [LARGE SCALE GENOMIC DNA]</scope>
</reference>
<protein>
    <recommendedName>
        <fullName evidence="4">Ubiquitin-like domain-containing protein</fullName>
    </recommendedName>
</protein>
<dbReference type="InterPro" id="IPR000626">
    <property type="entry name" value="Ubiquitin-like_dom"/>
</dbReference>
<dbReference type="GO" id="GO:0005737">
    <property type="term" value="C:cytoplasm"/>
    <property type="evidence" value="ECO:0007669"/>
    <property type="project" value="UniProtKB-ARBA"/>
</dbReference>
<dbReference type="SUPFAM" id="SSF54236">
    <property type="entry name" value="Ubiquitin-like"/>
    <property type="match status" value="6"/>
</dbReference>
<dbReference type="InterPro" id="IPR013650">
    <property type="entry name" value="ATP-grasp_succ-CoA_synth-type"/>
</dbReference>
<dbReference type="SUPFAM" id="SSF56059">
    <property type="entry name" value="Glutathione synthetase ATP-binding domain-like"/>
    <property type="match status" value="1"/>
</dbReference>
<feature type="domain" description="Ubiquitin-like" evidence="4">
    <location>
        <begin position="590"/>
        <end position="659"/>
    </location>
</feature>
<dbReference type="Gene3D" id="3.10.20.90">
    <property type="entry name" value="Phosphatidylinositol 3-kinase Catalytic Subunit, Chain A, domain 1"/>
    <property type="match status" value="6"/>
</dbReference>
<keyword evidence="1" id="KW-0547">Nucleotide-binding</keyword>
<evidence type="ECO:0000256" key="3">
    <source>
        <dbReference type="ARBA" id="ARBA00023128"/>
    </source>
</evidence>
<dbReference type="Proteomes" id="UP001642360">
    <property type="component" value="Unassembled WGS sequence"/>
</dbReference>
<dbReference type="EMBL" id="CAUOFW020002732">
    <property type="protein sequence ID" value="CAK9155740.1"/>
    <property type="molecule type" value="Genomic_DNA"/>
</dbReference>
<organism evidence="5 6">
    <name type="scientific">Ilex paraguariensis</name>
    <name type="common">yerba mate</name>
    <dbReference type="NCBI Taxonomy" id="185542"/>
    <lineage>
        <taxon>Eukaryota</taxon>
        <taxon>Viridiplantae</taxon>
        <taxon>Streptophyta</taxon>
        <taxon>Embryophyta</taxon>
        <taxon>Tracheophyta</taxon>
        <taxon>Spermatophyta</taxon>
        <taxon>Magnoliopsida</taxon>
        <taxon>eudicotyledons</taxon>
        <taxon>Gunneridae</taxon>
        <taxon>Pentapetalae</taxon>
        <taxon>asterids</taxon>
        <taxon>campanulids</taxon>
        <taxon>Aquifoliales</taxon>
        <taxon>Aquifoliaceae</taxon>
        <taxon>Ilex</taxon>
    </lineage>
</organism>
<comment type="caution">
    <text evidence="5">The sequence shown here is derived from an EMBL/GenBank/DDBJ whole genome shotgun (WGS) entry which is preliminary data.</text>
</comment>
<keyword evidence="6" id="KW-1185">Reference proteome</keyword>
<keyword evidence="2" id="KW-0809">Transit peptide</keyword>
<dbReference type="FunFam" id="3.30.1490.20:FF:000019">
    <property type="entry name" value="Succinate--CoA ligase [ADP-forming] subunit beta, mitochondrial"/>
    <property type="match status" value="1"/>
</dbReference>
<dbReference type="PANTHER" id="PTHR11815:SF10">
    <property type="entry name" value="SUCCINATE--COA LIGASE [GDP-FORMING] SUBUNIT BETA, MITOCHONDRIAL"/>
    <property type="match status" value="1"/>
</dbReference>
<evidence type="ECO:0000256" key="1">
    <source>
        <dbReference type="ARBA" id="ARBA00022840"/>
    </source>
</evidence>
<sequence>MVRGLLNKLASKSLSVAGKWQQQQLRRLNIHEYQGAELMGKYGINVPRGVAVTSVEEVKKAIKDVFPKENELVVKSQILAGGRGLGTFKSGLKGGVHIVKADQVEEIAGKMLGQILVTKQTGPQGKIVSKVYLCEKLSLVNEMYFAITLDRTTSGPVVPFWGNCLKYILPLKFCVQMTNISIIFFFFLPLQLNFLFKHCKFVLCLLSPIAKYNAEEDSKTMSDSDPDYDYDYDDSDSDPDYDYDYDDSDSDSDSIVNIRICIPSKNKAISLQPQSFTTIKFLKLLISKAGIPPSSQVLLYNGVELDDHMCLRRFNTEGGAAILHLLVHPPGDFLPPHDIGISIVAMLPQHRCLPIEVRPWYTVKDVKAVIESGTGKPLEQAKLKFQGRILKDSITMGDCDFNMDRILHVVSMPPPPPLPLPPFSGRDYSSIDTNYGEEFIITVREREFLWQIPFQVTTSNTVYEIKKKMGLKAIRQTLFLRRKPLRDEDTLGLHGIQENSVLWLWGRSLELQIKMVQCGTIISITLYSTETIYDLKSLIFENTGIPLISQTLVHEGLSLMDSLTLEDYNIQSNSRVFAISGLDCEDEEEIDLHITTNFTDPFVIRVKPWYKILDVKAVIESRTPEIPISSQKLYYNHERLKDWKTVADYNITDKSLIFVEMTPLPVHIFINTCHRSSGNNTIEIEAMNFTTVNELVDRIPDQEIENIKWHPCLFLDDVMLQGRKKLVEYGIVSGSVLSLDRLIQINMMDSSGKCSQVNLKPSYSVHAVKMKIQKSYGIPHDFQVLKYNKDEIDDRWSLEDIEVVLRIRLVDLRWNCFGRSSSFFWPSYVDDAHVF</sequence>
<keyword evidence="3" id="KW-0496">Mitochondrion</keyword>
<dbReference type="PANTHER" id="PTHR11815">
    <property type="entry name" value="SUCCINYL-COA SYNTHETASE BETA CHAIN"/>
    <property type="match status" value="1"/>
</dbReference>